<dbReference type="EMBL" id="JABXXR010000281">
    <property type="protein sequence ID" value="NVN42119.1"/>
    <property type="molecule type" value="Genomic_DNA"/>
</dbReference>
<dbReference type="Proteomes" id="UP000585665">
    <property type="component" value="Unassembled WGS sequence"/>
</dbReference>
<organism evidence="1 2">
    <name type="scientific">Ameyamaea chiangmaiensis</name>
    <dbReference type="NCBI Taxonomy" id="442969"/>
    <lineage>
        <taxon>Bacteria</taxon>
        <taxon>Pseudomonadati</taxon>
        <taxon>Pseudomonadota</taxon>
        <taxon>Alphaproteobacteria</taxon>
        <taxon>Acetobacterales</taxon>
        <taxon>Acetobacteraceae</taxon>
        <taxon>Ameyamaea</taxon>
    </lineage>
</organism>
<keyword evidence="2" id="KW-1185">Reference proteome</keyword>
<feature type="non-terminal residue" evidence="1">
    <location>
        <position position="1"/>
    </location>
</feature>
<proteinExistence type="predicted"/>
<name>A0A850PHK2_9PROT</name>
<protein>
    <submittedName>
        <fullName evidence="1">Uncharacterized protein</fullName>
    </submittedName>
</protein>
<comment type="caution">
    <text evidence="1">The sequence shown here is derived from an EMBL/GenBank/DDBJ whole genome shotgun (WGS) entry which is preliminary data.</text>
</comment>
<accession>A0A850PHK2</accession>
<evidence type="ECO:0000313" key="1">
    <source>
        <dbReference type="EMBL" id="NVN42119.1"/>
    </source>
</evidence>
<gene>
    <name evidence="1" type="ORF">HUK82_16355</name>
</gene>
<dbReference type="AlphaFoldDB" id="A0A850PHK2"/>
<sequence length="71" mass="7486">PASGVVVGALAAGLHLGLSAFTPDIRRWDLRLRGYRAQKVVAGPDRDTALLRLLDRHPPTLNGDATVMGAA</sequence>
<evidence type="ECO:0000313" key="2">
    <source>
        <dbReference type="Proteomes" id="UP000585665"/>
    </source>
</evidence>
<reference evidence="1 2" key="1">
    <citation type="submission" date="2020-06" db="EMBL/GenBank/DDBJ databases">
        <title>Description of novel acetic acid bacteria.</title>
        <authorList>
            <person name="Sombolestani A."/>
        </authorList>
    </citation>
    <scope>NUCLEOTIDE SEQUENCE [LARGE SCALE GENOMIC DNA]</scope>
    <source>
        <strain evidence="1 2">LMG 27010</strain>
    </source>
</reference>